<name>A0A139A2A0_GONPJ</name>
<dbReference type="Proteomes" id="UP000070544">
    <property type="component" value="Unassembled WGS sequence"/>
</dbReference>
<dbReference type="EMBL" id="KQ965811">
    <property type="protein sequence ID" value="KXS10920.1"/>
    <property type="molecule type" value="Genomic_DNA"/>
</dbReference>
<gene>
    <name evidence="1" type="ORF">M427DRAFT_73388</name>
</gene>
<accession>A0A139A2A0</accession>
<evidence type="ECO:0000313" key="1">
    <source>
        <dbReference type="EMBL" id="KXS10920.1"/>
    </source>
</evidence>
<organism evidence="1 2">
    <name type="scientific">Gonapodya prolifera (strain JEL478)</name>
    <name type="common">Monoblepharis prolifera</name>
    <dbReference type="NCBI Taxonomy" id="1344416"/>
    <lineage>
        <taxon>Eukaryota</taxon>
        <taxon>Fungi</taxon>
        <taxon>Fungi incertae sedis</taxon>
        <taxon>Chytridiomycota</taxon>
        <taxon>Chytridiomycota incertae sedis</taxon>
        <taxon>Monoblepharidomycetes</taxon>
        <taxon>Monoblepharidales</taxon>
        <taxon>Gonapodyaceae</taxon>
        <taxon>Gonapodya</taxon>
    </lineage>
</organism>
<dbReference type="AlphaFoldDB" id="A0A139A2A0"/>
<reference evidence="1 2" key="1">
    <citation type="journal article" date="2015" name="Genome Biol. Evol.">
        <title>Phylogenomic analyses indicate that early fungi evolved digesting cell walls of algal ancestors of land plants.</title>
        <authorList>
            <person name="Chang Y."/>
            <person name="Wang S."/>
            <person name="Sekimoto S."/>
            <person name="Aerts A.L."/>
            <person name="Choi C."/>
            <person name="Clum A."/>
            <person name="LaButti K.M."/>
            <person name="Lindquist E.A."/>
            <person name="Yee Ngan C."/>
            <person name="Ohm R.A."/>
            <person name="Salamov A.A."/>
            <person name="Grigoriev I.V."/>
            <person name="Spatafora J.W."/>
            <person name="Berbee M.L."/>
        </authorList>
    </citation>
    <scope>NUCLEOTIDE SEQUENCE [LARGE SCALE GENOMIC DNA]</scope>
    <source>
        <strain evidence="1 2">JEL478</strain>
    </source>
</reference>
<protein>
    <submittedName>
        <fullName evidence="1">Uncharacterized protein</fullName>
    </submittedName>
</protein>
<evidence type="ECO:0000313" key="2">
    <source>
        <dbReference type="Proteomes" id="UP000070544"/>
    </source>
</evidence>
<sequence length="165" mass="18164">MTPSSTPPIPFAPLTLSPRVRLRRARERRNAPRGSVKTGREGVELLGSGAEKVVRTKYVSFRAKGDLAARTEIEMESKAISEMKVDTQKCIVEKNAAEWILKYERESASHISNIAQDLARVLGLAQTTLPVSKAAATPTTSLGTFLNKSTMSSSRNQAIRRHLFL</sequence>
<keyword evidence="2" id="KW-1185">Reference proteome</keyword>
<proteinExistence type="predicted"/>